<dbReference type="EMBL" id="JAABNR010000001">
    <property type="protein sequence ID" value="NBZ86190.1"/>
    <property type="molecule type" value="Genomic_DNA"/>
</dbReference>
<reference evidence="8" key="1">
    <citation type="submission" date="2020-01" db="EMBL/GenBank/DDBJ databases">
        <authorList>
            <person name="Chen W.-M."/>
        </authorList>
    </citation>
    <scope>NUCLEOTIDE SEQUENCE</scope>
    <source>
        <strain evidence="8">CYK-10</strain>
    </source>
</reference>
<evidence type="ECO:0000256" key="6">
    <source>
        <dbReference type="ARBA" id="ARBA00023136"/>
    </source>
</evidence>
<evidence type="ECO:0000256" key="4">
    <source>
        <dbReference type="ARBA" id="ARBA00022692"/>
    </source>
</evidence>
<dbReference type="GO" id="GO:0006885">
    <property type="term" value="P:regulation of pH"/>
    <property type="evidence" value="ECO:0007669"/>
    <property type="project" value="InterPro"/>
</dbReference>
<dbReference type="Gene3D" id="1.20.1530.10">
    <property type="entry name" value="Na+/H+ antiporter like domain"/>
    <property type="match status" value="1"/>
</dbReference>
<dbReference type="Pfam" id="PF06965">
    <property type="entry name" value="Na_H_antiport_1"/>
    <property type="match status" value="2"/>
</dbReference>
<gene>
    <name evidence="8" type="ORF">GV832_01235</name>
</gene>
<dbReference type="InterPro" id="IPR023171">
    <property type="entry name" value="Na/H_antiporter_dom_sf"/>
</dbReference>
<accession>A0AAE4YAT6</accession>
<dbReference type="RefSeq" id="WP_168772985.1">
    <property type="nucleotide sequence ID" value="NZ_JAABNR010000001.1"/>
</dbReference>
<feature type="transmembrane region" description="Helical" evidence="7">
    <location>
        <begin position="122"/>
        <end position="139"/>
    </location>
</feature>
<comment type="subcellular location">
    <subcellularLocation>
        <location evidence="1">Cell inner membrane</location>
        <topology evidence="1">Multi-pass membrane protein</topology>
    </subcellularLocation>
</comment>
<dbReference type="Proteomes" id="UP001193501">
    <property type="component" value="Unassembled WGS sequence"/>
</dbReference>
<comment type="caution">
    <text evidence="8">The sequence shown here is derived from an EMBL/GenBank/DDBJ whole genome shotgun (WGS) entry which is preliminary data.</text>
</comment>
<feature type="transmembrane region" description="Helical" evidence="7">
    <location>
        <begin position="151"/>
        <end position="171"/>
    </location>
</feature>
<dbReference type="AlphaFoldDB" id="A0AAE4YAT6"/>
<sequence length="413" mass="42815">MIRVSPHLDRLALALLLGAATATLAVNLAPAAYYDAIEYRLLPDLALFPRLTPQTLVTQGLMALFLFVLGKEFFESLRLEKGILAAPAQKRLIAPALFGALCLPLFLWSVTGLLGLSDLPGIAGWSLCLGADLALAWAFGRRIFGPGHPALPLLLFLALALDMIAAGGIAAERLTLALTALLPSPEVPDSANRLAGAAKLLWLLPAALAPLVYRARFAPTGPSERQHQRGQALAPILVTALITWASVLMAGLPAALALLPLIPLIPHAAHGLGLFAEAENRLQDPLNRLEARILPLLPVVAFLFGLTAGGVDFAILGPDVARTLGALALRPVGLLLGIGLGIGLMGARLPPGLRLRDLVLVALLLAPGLTLPLLALDQGLGGGGAAGGARAGLALSLLFGPLALGLARLMRPS</sequence>
<keyword evidence="5 7" id="KW-1133">Transmembrane helix</keyword>
<keyword evidence="4 7" id="KW-0812">Transmembrane</keyword>
<evidence type="ECO:0000313" key="8">
    <source>
        <dbReference type="EMBL" id="NBZ86190.1"/>
    </source>
</evidence>
<dbReference type="InterPro" id="IPR004670">
    <property type="entry name" value="NhaA"/>
</dbReference>
<evidence type="ECO:0000256" key="1">
    <source>
        <dbReference type="ARBA" id="ARBA00004429"/>
    </source>
</evidence>
<protein>
    <recommendedName>
        <fullName evidence="2">Putative Na(+)/H(+) antiporter NhaA homolog</fullName>
    </recommendedName>
</protein>
<dbReference type="PANTHER" id="PTHR30341">
    <property type="entry name" value="SODIUM ION/PROTON ANTIPORTER NHAA-RELATED"/>
    <property type="match status" value="1"/>
</dbReference>
<feature type="transmembrane region" description="Helical" evidence="7">
    <location>
        <begin position="55"/>
        <end position="74"/>
    </location>
</feature>
<feature type="transmembrane region" description="Helical" evidence="7">
    <location>
        <begin position="296"/>
        <end position="316"/>
    </location>
</feature>
<keyword evidence="3" id="KW-1003">Cell membrane</keyword>
<evidence type="ECO:0000256" key="3">
    <source>
        <dbReference type="ARBA" id="ARBA00022475"/>
    </source>
</evidence>
<dbReference type="PANTHER" id="PTHR30341:SF0">
    <property type="entry name" value="NA(+)_H(+) ANTIPORTER NHAA"/>
    <property type="match status" value="1"/>
</dbReference>
<feature type="transmembrane region" description="Helical" evidence="7">
    <location>
        <begin position="258"/>
        <end position="276"/>
    </location>
</feature>
<evidence type="ECO:0000313" key="9">
    <source>
        <dbReference type="Proteomes" id="UP001193501"/>
    </source>
</evidence>
<feature type="transmembrane region" description="Helical" evidence="7">
    <location>
        <begin position="95"/>
        <end position="116"/>
    </location>
</feature>
<feature type="transmembrane region" description="Helical" evidence="7">
    <location>
        <begin position="233"/>
        <end position="252"/>
    </location>
</feature>
<evidence type="ECO:0000256" key="2">
    <source>
        <dbReference type="ARBA" id="ARBA00015550"/>
    </source>
</evidence>
<dbReference type="GO" id="GO:0015385">
    <property type="term" value="F:sodium:proton antiporter activity"/>
    <property type="evidence" value="ECO:0007669"/>
    <property type="project" value="TreeGrafter"/>
</dbReference>
<evidence type="ECO:0000256" key="7">
    <source>
        <dbReference type="SAM" id="Phobius"/>
    </source>
</evidence>
<feature type="transmembrane region" description="Helical" evidence="7">
    <location>
        <begin position="191"/>
        <end position="213"/>
    </location>
</feature>
<dbReference type="GO" id="GO:0005886">
    <property type="term" value="C:plasma membrane"/>
    <property type="evidence" value="ECO:0007669"/>
    <property type="project" value="UniProtKB-SubCell"/>
</dbReference>
<feature type="transmembrane region" description="Helical" evidence="7">
    <location>
        <begin position="328"/>
        <end position="346"/>
    </location>
</feature>
<evidence type="ECO:0000256" key="5">
    <source>
        <dbReference type="ARBA" id="ARBA00022989"/>
    </source>
</evidence>
<keyword evidence="9" id="KW-1185">Reference proteome</keyword>
<proteinExistence type="predicted"/>
<organism evidence="8 9">
    <name type="scientific">Stagnihabitans tardus</name>
    <dbReference type="NCBI Taxonomy" id="2699202"/>
    <lineage>
        <taxon>Bacteria</taxon>
        <taxon>Pseudomonadati</taxon>
        <taxon>Pseudomonadota</taxon>
        <taxon>Alphaproteobacteria</taxon>
        <taxon>Rhodobacterales</taxon>
        <taxon>Paracoccaceae</taxon>
        <taxon>Stagnihabitans</taxon>
    </lineage>
</organism>
<feature type="transmembrane region" description="Helical" evidence="7">
    <location>
        <begin position="358"/>
        <end position="376"/>
    </location>
</feature>
<keyword evidence="6 7" id="KW-0472">Membrane</keyword>
<name>A0AAE4YAT6_9RHOB</name>
<feature type="transmembrane region" description="Helical" evidence="7">
    <location>
        <begin position="388"/>
        <end position="407"/>
    </location>
</feature>